<sequence length="84" mass="9077">MRDGAAVILSSGETIEYRFMCEGLKEAKGISWTTFSEVVDAGARSPWHPGRTFHQVSDRVISLQGGACAACFFLPLIQTLSGGR</sequence>
<protein>
    <submittedName>
        <fullName evidence="1">Uncharacterized protein</fullName>
    </submittedName>
</protein>
<dbReference type="EMBL" id="CP030050">
    <property type="protein sequence ID" value="QOZ69962.1"/>
    <property type="molecule type" value="Genomic_DNA"/>
</dbReference>
<evidence type="ECO:0000313" key="2">
    <source>
        <dbReference type="Proteomes" id="UP000594015"/>
    </source>
</evidence>
<accession>A0AAE7NRW6</accession>
<name>A0AAE7NRW6_9BRAD</name>
<organism evidence="1 2">
    <name type="scientific">Bradyrhizobium arachidis</name>
    <dbReference type="NCBI Taxonomy" id="858423"/>
    <lineage>
        <taxon>Bacteria</taxon>
        <taxon>Pseudomonadati</taxon>
        <taxon>Pseudomonadota</taxon>
        <taxon>Alphaproteobacteria</taxon>
        <taxon>Hyphomicrobiales</taxon>
        <taxon>Nitrobacteraceae</taxon>
        <taxon>Bradyrhizobium</taxon>
    </lineage>
</organism>
<dbReference type="KEGG" id="barh:WN72_29335"/>
<evidence type="ECO:0000313" key="1">
    <source>
        <dbReference type="EMBL" id="QOZ69962.1"/>
    </source>
</evidence>
<reference evidence="1 2" key="1">
    <citation type="submission" date="2018-06" db="EMBL/GenBank/DDBJ databases">
        <title>Comparative genomics of Bradyrhizobium nodulating Arachidis hypogaea.</title>
        <authorList>
            <person name="Li Y."/>
        </authorList>
    </citation>
    <scope>NUCLEOTIDE SEQUENCE [LARGE SCALE GENOMIC DNA]</scope>
    <source>
        <strain evidence="1 2">CCBAU 051107</strain>
    </source>
</reference>
<gene>
    <name evidence="1" type="ORF">WN72_29335</name>
</gene>
<proteinExistence type="predicted"/>
<dbReference type="Proteomes" id="UP000594015">
    <property type="component" value="Chromosome"/>
</dbReference>
<dbReference type="AlphaFoldDB" id="A0AAE7NRW6"/>